<dbReference type="EMBL" id="JAHGAV010000130">
    <property type="protein sequence ID" value="KAG6930985.1"/>
    <property type="molecule type" value="Genomic_DNA"/>
</dbReference>
<keyword evidence="6 9" id="KW-0238">DNA-binding</keyword>
<feature type="region of interest" description="Disordered" evidence="10">
    <location>
        <begin position="129"/>
        <end position="152"/>
    </location>
</feature>
<dbReference type="AlphaFoldDB" id="A0A8T1SQY7"/>
<gene>
    <name evidence="12" type="primary">THAP5</name>
    <name evidence="12" type="ORF">G0U57_002575</name>
</gene>
<dbReference type="InterPro" id="IPR052224">
    <property type="entry name" value="THAP_domain_protein"/>
</dbReference>
<keyword evidence="7" id="KW-0539">Nucleus</keyword>
<dbReference type="SMART" id="SM00980">
    <property type="entry name" value="THAP"/>
    <property type="match status" value="1"/>
</dbReference>
<evidence type="ECO:0000256" key="1">
    <source>
        <dbReference type="ARBA" id="ARBA00004123"/>
    </source>
</evidence>
<feature type="compositionally biased region" description="Basic and acidic residues" evidence="10">
    <location>
        <begin position="133"/>
        <end position="149"/>
    </location>
</feature>
<dbReference type="SUPFAM" id="SSF57716">
    <property type="entry name" value="Glucocorticoid receptor-like (DNA-binding domain)"/>
    <property type="match status" value="1"/>
</dbReference>
<protein>
    <recommendedName>
        <fullName evidence="8">THAP domain-containing protein 5</fullName>
    </recommendedName>
</protein>
<organism evidence="12 13">
    <name type="scientific">Chelydra serpentina</name>
    <name type="common">Snapping turtle</name>
    <name type="synonym">Testudo serpentina</name>
    <dbReference type="NCBI Taxonomy" id="8475"/>
    <lineage>
        <taxon>Eukaryota</taxon>
        <taxon>Metazoa</taxon>
        <taxon>Chordata</taxon>
        <taxon>Craniata</taxon>
        <taxon>Vertebrata</taxon>
        <taxon>Euteleostomi</taxon>
        <taxon>Archelosauria</taxon>
        <taxon>Testudinata</taxon>
        <taxon>Testudines</taxon>
        <taxon>Cryptodira</taxon>
        <taxon>Durocryptodira</taxon>
        <taxon>Americhelydia</taxon>
        <taxon>Chelydroidea</taxon>
        <taxon>Chelydridae</taxon>
        <taxon>Chelydra</taxon>
    </lineage>
</organism>
<dbReference type="Proteomes" id="UP000765507">
    <property type="component" value="Unassembled WGS sequence"/>
</dbReference>
<feature type="non-terminal residue" evidence="12">
    <location>
        <position position="1"/>
    </location>
</feature>
<keyword evidence="3 9" id="KW-0863">Zinc-finger</keyword>
<keyword evidence="13" id="KW-1185">Reference proteome</keyword>
<evidence type="ECO:0000256" key="2">
    <source>
        <dbReference type="ARBA" id="ARBA00022723"/>
    </source>
</evidence>
<dbReference type="OrthoDB" id="5982876at2759"/>
<evidence type="ECO:0000256" key="6">
    <source>
        <dbReference type="ARBA" id="ARBA00023125"/>
    </source>
</evidence>
<evidence type="ECO:0000313" key="13">
    <source>
        <dbReference type="Proteomes" id="UP000765507"/>
    </source>
</evidence>
<dbReference type="GO" id="GO:0003677">
    <property type="term" value="F:DNA binding"/>
    <property type="evidence" value="ECO:0007669"/>
    <property type="project" value="UniProtKB-UniRule"/>
</dbReference>
<evidence type="ECO:0000259" key="11">
    <source>
        <dbReference type="PROSITE" id="PS50950"/>
    </source>
</evidence>
<comment type="caution">
    <text evidence="12">The sequence shown here is derived from an EMBL/GenBank/DDBJ whole genome shotgun (WGS) entry which is preliminary data.</text>
</comment>
<evidence type="ECO:0000256" key="8">
    <source>
        <dbReference type="ARBA" id="ARBA00039526"/>
    </source>
</evidence>
<sequence length="452" mass="50523">GSGAAARASAQWRPRGLSLCRRSPRPAAGVYGSAPGLGPPAPAMPRYCAASCCKNRGGQSARDQRKLSFYPFPLHDKERLEKWLRNMKRDTWTPSKHQLLCSDHFTPDSLDVRWGIRYLKHTAIPTIFSLPDNQEKDPSQHKPQEIKAEDGEDISVCVESDNVSASFEPCSPKKSVSIVERLDEKTEAICLSTLSKPPQKKVPFQNTENLQAGTIILSSSEQHIQQTPVLMAEAVQSIEASNVHTSVENLLSCTATVLQVTDPEYLDSSLKFKNAGGPVIDHLAENLNSHIAVCSVEVQPSENAVFFSTLTRTIEQFNGNEESVIAIIVPAECSKEPSMVSSSFMPIKQEFIDMEEIEIQKSAYINNYGETEVLQTEHSYCRQDIDRDHLWQKIAKLHSKITLLEKQERKTLGRLKSLEALIGQLKQENLLSEEKLKIVENCFTTFEVTMIQ</sequence>
<comment type="subcellular location">
    <subcellularLocation>
        <location evidence="1">Nucleus</location>
    </subcellularLocation>
</comment>
<feature type="domain" description="THAP-type" evidence="11">
    <location>
        <begin position="44"/>
        <end position="128"/>
    </location>
</feature>
<dbReference type="GO" id="GO:0008270">
    <property type="term" value="F:zinc ion binding"/>
    <property type="evidence" value="ECO:0007669"/>
    <property type="project" value="UniProtKB-KW"/>
</dbReference>
<evidence type="ECO:0000256" key="3">
    <source>
        <dbReference type="ARBA" id="ARBA00022771"/>
    </source>
</evidence>
<reference evidence="12 13" key="1">
    <citation type="journal article" date="2020" name="G3 (Bethesda)">
        <title>Draft Genome of the Common Snapping Turtle, Chelydra serpentina, a Model for Phenotypic Plasticity in Reptiles.</title>
        <authorList>
            <person name="Das D."/>
            <person name="Singh S.K."/>
            <person name="Bierstedt J."/>
            <person name="Erickson A."/>
            <person name="Galli G.L.J."/>
            <person name="Crossley D.A. 2nd"/>
            <person name="Rhen T."/>
        </authorList>
    </citation>
    <scope>NUCLEOTIDE SEQUENCE [LARGE SCALE GENOMIC DNA]</scope>
    <source>
        <strain evidence="12">KW</strain>
    </source>
</reference>
<dbReference type="PROSITE" id="PS50950">
    <property type="entry name" value="ZF_THAP"/>
    <property type="match status" value="1"/>
</dbReference>
<keyword evidence="2" id="KW-0479">Metal-binding</keyword>
<evidence type="ECO:0000256" key="5">
    <source>
        <dbReference type="ARBA" id="ARBA00023054"/>
    </source>
</evidence>
<evidence type="ECO:0000256" key="10">
    <source>
        <dbReference type="SAM" id="MobiDB-lite"/>
    </source>
</evidence>
<proteinExistence type="predicted"/>
<dbReference type="Pfam" id="PF05485">
    <property type="entry name" value="THAP"/>
    <property type="match status" value="1"/>
</dbReference>
<dbReference type="PANTHER" id="PTHR46927:SF1">
    <property type="entry name" value="THAP DOMAIN-CONTAINING PROTEIN 5"/>
    <property type="match status" value="1"/>
</dbReference>
<keyword evidence="4" id="KW-0862">Zinc</keyword>
<evidence type="ECO:0000256" key="7">
    <source>
        <dbReference type="ARBA" id="ARBA00023242"/>
    </source>
</evidence>
<accession>A0A8T1SQY7</accession>
<keyword evidence="5" id="KW-0175">Coiled coil</keyword>
<evidence type="ECO:0000313" key="12">
    <source>
        <dbReference type="EMBL" id="KAG6930985.1"/>
    </source>
</evidence>
<evidence type="ECO:0000256" key="9">
    <source>
        <dbReference type="PROSITE-ProRule" id="PRU00309"/>
    </source>
</evidence>
<dbReference type="InterPro" id="IPR006612">
    <property type="entry name" value="THAP_Znf"/>
</dbReference>
<dbReference type="SMART" id="SM00692">
    <property type="entry name" value="DM3"/>
    <property type="match status" value="1"/>
</dbReference>
<dbReference type="GO" id="GO:0005634">
    <property type="term" value="C:nucleus"/>
    <property type="evidence" value="ECO:0007669"/>
    <property type="project" value="UniProtKB-SubCell"/>
</dbReference>
<dbReference type="PANTHER" id="PTHR46927">
    <property type="entry name" value="AGAP005574-PA"/>
    <property type="match status" value="1"/>
</dbReference>
<name>A0A8T1SQY7_CHESE</name>
<evidence type="ECO:0000256" key="4">
    <source>
        <dbReference type="ARBA" id="ARBA00022833"/>
    </source>
</evidence>